<dbReference type="InterPro" id="IPR036286">
    <property type="entry name" value="LexA/Signal_pep-like_sf"/>
</dbReference>
<organism evidence="1 2">
    <name type="scientific">Methylobacterium pseudosasicola</name>
    <dbReference type="NCBI Taxonomy" id="582667"/>
    <lineage>
        <taxon>Bacteria</taxon>
        <taxon>Pseudomonadati</taxon>
        <taxon>Pseudomonadota</taxon>
        <taxon>Alphaproteobacteria</taxon>
        <taxon>Hyphomicrobiales</taxon>
        <taxon>Methylobacteriaceae</taxon>
        <taxon>Methylobacterium</taxon>
    </lineage>
</organism>
<dbReference type="Proteomes" id="UP000199048">
    <property type="component" value="Unassembled WGS sequence"/>
</dbReference>
<gene>
    <name evidence="1" type="ORF">SAMN05192568_106816</name>
</gene>
<accession>A0A1I4UE87</accession>
<dbReference type="Gene3D" id="2.10.109.10">
    <property type="entry name" value="Umud Fragment, subunit A"/>
    <property type="match status" value="1"/>
</dbReference>
<dbReference type="STRING" id="582667.SAMN05192568_106816"/>
<keyword evidence="2" id="KW-1185">Reference proteome</keyword>
<proteinExistence type="predicted"/>
<evidence type="ECO:0000313" key="2">
    <source>
        <dbReference type="Proteomes" id="UP000199048"/>
    </source>
</evidence>
<reference evidence="2" key="1">
    <citation type="submission" date="2016-10" db="EMBL/GenBank/DDBJ databases">
        <authorList>
            <person name="Varghese N."/>
            <person name="Submissions S."/>
        </authorList>
    </citation>
    <scope>NUCLEOTIDE SEQUENCE [LARGE SCALE GENOMIC DNA]</scope>
    <source>
        <strain evidence="2">BL36</strain>
    </source>
</reference>
<sequence>MADIRFVAVGGAGIFDRDLAMDRSLTAGHGRVVAAAIDGQMSVKRLEVTGNLARSAFCNADLPAFAVGELGDGVIWGVVRFSIRSHVARDRLSS</sequence>
<dbReference type="EMBL" id="FOTK01000068">
    <property type="protein sequence ID" value="SFM87110.1"/>
    <property type="molecule type" value="Genomic_DNA"/>
</dbReference>
<dbReference type="AlphaFoldDB" id="A0A1I4UE87"/>
<protein>
    <submittedName>
        <fullName evidence="1">DNA polymerase V</fullName>
    </submittedName>
</protein>
<dbReference type="SUPFAM" id="SSF51306">
    <property type="entry name" value="LexA/Signal peptidase"/>
    <property type="match status" value="1"/>
</dbReference>
<evidence type="ECO:0000313" key="1">
    <source>
        <dbReference type="EMBL" id="SFM87110.1"/>
    </source>
</evidence>
<name>A0A1I4UE87_9HYPH</name>